<gene>
    <name evidence="7" type="ORF">V144x_40770</name>
</gene>
<dbReference type="InterPro" id="IPR022791">
    <property type="entry name" value="L-PG_synthase/AglD"/>
</dbReference>
<dbReference type="EMBL" id="CP037920">
    <property type="protein sequence ID" value="QDT98570.1"/>
    <property type="molecule type" value="Genomic_DNA"/>
</dbReference>
<keyword evidence="5 6" id="KW-0472">Membrane</keyword>
<feature type="transmembrane region" description="Helical" evidence="6">
    <location>
        <begin position="40"/>
        <end position="61"/>
    </location>
</feature>
<feature type="transmembrane region" description="Helical" evidence="6">
    <location>
        <begin position="270"/>
        <end position="294"/>
    </location>
</feature>
<keyword evidence="2" id="KW-1003">Cell membrane</keyword>
<dbReference type="KEGG" id="gaw:V144x_40770"/>
<proteinExistence type="predicted"/>
<keyword evidence="3 6" id="KW-0812">Transmembrane</keyword>
<organism evidence="7 8">
    <name type="scientific">Gimesia aquarii</name>
    <dbReference type="NCBI Taxonomy" id="2527964"/>
    <lineage>
        <taxon>Bacteria</taxon>
        <taxon>Pseudomonadati</taxon>
        <taxon>Planctomycetota</taxon>
        <taxon>Planctomycetia</taxon>
        <taxon>Planctomycetales</taxon>
        <taxon>Planctomycetaceae</taxon>
        <taxon>Gimesia</taxon>
    </lineage>
</organism>
<reference evidence="7 8" key="1">
    <citation type="submission" date="2019-03" db="EMBL/GenBank/DDBJ databases">
        <title>Deep-cultivation of Planctomycetes and their phenomic and genomic characterization uncovers novel biology.</title>
        <authorList>
            <person name="Wiegand S."/>
            <person name="Jogler M."/>
            <person name="Boedeker C."/>
            <person name="Pinto D."/>
            <person name="Vollmers J."/>
            <person name="Rivas-Marin E."/>
            <person name="Kohn T."/>
            <person name="Peeters S.H."/>
            <person name="Heuer A."/>
            <person name="Rast P."/>
            <person name="Oberbeckmann S."/>
            <person name="Bunk B."/>
            <person name="Jeske O."/>
            <person name="Meyerdierks A."/>
            <person name="Storesund J.E."/>
            <person name="Kallscheuer N."/>
            <person name="Luecker S."/>
            <person name="Lage O.M."/>
            <person name="Pohl T."/>
            <person name="Merkel B.J."/>
            <person name="Hornburger P."/>
            <person name="Mueller R.-W."/>
            <person name="Bruemmer F."/>
            <person name="Labrenz M."/>
            <person name="Spormann A.M."/>
            <person name="Op den Camp H."/>
            <person name="Overmann J."/>
            <person name="Amann R."/>
            <person name="Jetten M.S.M."/>
            <person name="Mascher T."/>
            <person name="Medema M.H."/>
            <person name="Devos D.P."/>
            <person name="Kaster A.-K."/>
            <person name="Ovreas L."/>
            <person name="Rohde M."/>
            <person name="Galperin M.Y."/>
            <person name="Jogler C."/>
        </authorList>
    </citation>
    <scope>NUCLEOTIDE SEQUENCE [LARGE SCALE GENOMIC DNA]</scope>
    <source>
        <strain evidence="7 8">V144</strain>
    </source>
</reference>
<evidence type="ECO:0000256" key="5">
    <source>
        <dbReference type="ARBA" id="ARBA00023136"/>
    </source>
</evidence>
<dbReference type="RefSeq" id="WP_144987339.1">
    <property type="nucleotide sequence ID" value="NZ_CP037920.1"/>
</dbReference>
<evidence type="ECO:0008006" key="9">
    <source>
        <dbReference type="Google" id="ProtNLM"/>
    </source>
</evidence>
<evidence type="ECO:0000313" key="8">
    <source>
        <dbReference type="Proteomes" id="UP000318704"/>
    </source>
</evidence>
<evidence type="ECO:0000256" key="4">
    <source>
        <dbReference type="ARBA" id="ARBA00022989"/>
    </source>
</evidence>
<protein>
    <recommendedName>
        <fullName evidence="9">Lysylphosphatidylglycerol synthase TM region</fullName>
    </recommendedName>
</protein>
<feature type="transmembrane region" description="Helical" evidence="6">
    <location>
        <begin position="196"/>
        <end position="225"/>
    </location>
</feature>
<accession>A0A517W014</accession>
<evidence type="ECO:0000313" key="7">
    <source>
        <dbReference type="EMBL" id="QDT98570.1"/>
    </source>
</evidence>
<feature type="transmembrane region" description="Helical" evidence="6">
    <location>
        <begin position="7"/>
        <end position="28"/>
    </location>
</feature>
<evidence type="ECO:0000256" key="3">
    <source>
        <dbReference type="ARBA" id="ARBA00022692"/>
    </source>
</evidence>
<feature type="transmembrane region" description="Helical" evidence="6">
    <location>
        <begin position="155"/>
        <end position="175"/>
    </location>
</feature>
<sequence>MRFRKKTLLWGLAIASLLIFGVLFLRFVSQNENELRTLRIIQPYCLVILFIALTTAVYVRAGYLRHITLYEGKVLGRLEAISLVCSSNLLSIIFIPFASCGFNVTYLIMRQGVSAAFVGFAMIAFISFQLTFSLAAILIGMYAEGDLDFLSPTQLQILVVFLLILLIVFLVCFLWQRIHSAESLEGIAKVPHAKETLLVSALLTAMLCFSSQALAFIAACASLGLDLNLLEGATLSSSQHVATMLSLTPAGIGFQEAVTMYVGNLIEKNFILVFGALLLIRVSIYVVSIIVLLVNLTIRNLNTKFVNAPRMFNLINRAISSLKI</sequence>
<name>A0A517W014_9PLAN</name>
<dbReference type="Proteomes" id="UP000318704">
    <property type="component" value="Chromosome"/>
</dbReference>
<evidence type="ECO:0000256" key="6">
    <source>
        <dbReference type="SAM" id="Phobius"/>
    </source>
</evidence>
<comment type="subcellular location">
    <subcellularLocation>
        <location evidence="1">Cell membrane</location>
        <topology evidence="1">Multi-pass membrane protein</topology>
    </subcellularLocation>
</comment>
<feature type="transmembrane region" description="Helical" evidence="6">
    <location>
        <begin position="115"/>
        <end position="143"/>
    </location>
</feature>
<evidence type="ECO:0000256" key="1">
    <source>
        <dbReference type="ARBA" id="ARBA00004651"/>
    </source>
</evidence>
<keyword evidence="4 6" id="KW-1133">Transmembrane helix</keyword>
<dbReference type="AlphaFoldDB" id="A0A517W014"/>
<evidence type="ECO:0000256" key="2">
    <source>
        <dbReference type="ARBA" id="ARBA00022475"/>
    </source>
</evidence>
<dbReference type="Pfam" id="PF03706">
    <property type="entry name" value="LPG_synthase_TM"/>
    <property type="match status" value="1"/>
</dbReference>
<dbReference type="GO" id="GO:0005886">
    <property type="term" value="C:plasma membrane"/>
    <property type="evidence" value="ECO:0007669"/>
    <property type="project" value="UniProtKB-SubCell"/>
</dbReference>